<reference evidence="1" key="1">
    <citation type="submission" date="2024-06" db="EMBL/GenBank/DDBJ databases">
        <authorList>
            <person name="Sun Y."/>
        </authorList>
    </citation>
    <scope>NUCLEOTIDE SEQUENCE</scope>
    <source>
        <strain evidence="1">IGA1.0</strain>
    </source>
</reference>
<dbReference type="RefSeq" id="WP_007805096.1">
    <property type="nucleotide sequence ID" value="NZ_CP157948.1"/>
</dbReference>
<proteinExistence type="predicted"/>
<gene>
    <name evidence="1" type="ORF">ABNK63_06905</name>
</gene>
<dbReference type="EMBL" id="CP157948">
    <property type="protein sequence ID" value="XBS91361.1"/>
    <property type="molecule type" value="Genomic_DNA"/>
</dbReference>
<protein>
    <submittedName>
        <fullName evidence="1">Uncharacterized protein</fullName>
    </submittedName>
</protein>
<accession>A0AAU7QP15</accession>
<evidence type="ECO:0000313" key="1">
    <source>
        <dbReference type="EMBL" id="XBS91361.1"/>
    </source>
</evidence>
<sequence length="140" mass="15129">MECVIASHKGVDRLLFGMSASQVRALLHARFNAFKRSPDAAHPTDHFVEAGLFANYDRAGQLEAIELASPAAAGLYGINLLGMGFDEAVKYLKSRDPQLQREVDGAISLALGLSLYVPYAKDDPKAPAESVLVFAPGYYD</sequence>
<organism evidence="1">
    <name type="scientific">Rhodanobacter sp. IGA1.0</name>
    <dbReference type="NCBI Taxonomy" id="3158582"/>
    <lineage>
        <taxon>Bacteria</taxon>
        <taxon>Pseudomonadati</taxon>
        <taxon>Pseudomonadota</taxon>
        <taxon>Gammaproteobacteria</taxon>
        <taxon>Lysobacterales</taxon>
        <taxon>Rhodanobacteraceae</taxon>
        <taxon>Rhodanobacter</taxon>
    </lineage>
</organism>
<dbReference type="AlphaFoldDB" id="A0AAU7QP15"/>
<name>A0AAU7QP15_9GAMM</name>